<keyword evidence="8" id="KW-1185">Reference proteome</keyword>
<evidence type="ECO:0000256" key="1">
    <source>
        <dbReference type="ARBA" id="ARBA00022723"/>
    </source>
</evidence>
<evidence type="ECO:0000259" key="6">
    <source>
        <dbReference type="PROSITE" id="PS51706"/>
    </source>
</evidence>
<feature type="compositionally biased region" description="Low complexity" evidence="5">
    <location>
        <begin position="1"/>
        <end position="17"/>
    </location>
</feature>
<dbReference type="SUPFAM" id="SSF52540">
    <property type="entry name" value="P-loop containing nucleoside triphosphate hydrolases"/>
    <property type="match status" value="1"/>
</dbReference>
<accession>A0ABQ6N8R7</accession>
<dbReference type="Proteomes" id="UP001165060">
    <property type="component" value="Unassembled WGS sequence"/>
</dbReference>
<sequence length="460" mass="50471">MLSSLTRRPLHHLLPPSLRLPPPPTRQLSSKLGPLATATSFTSPSLPDPQDPSSADAPPVELSRRKRFAQIQPDHNLLKHVRTLGLGKRGGGVKNLRTRIPDRKSKKRQPSALRREVPKVSTGANLTTHNPLKQGRGGRVKDYDPGGKILFDSSLPAHAKAAQPVAPPPAPFVSGSKRWLHKVVSVDDVMPRPYPNYPEVALIGRSNVGKSTLVNALLHGNRVPLGKGGEKGGEYLDEAVKHRARGKVPEKIKMPKGVKAAVSDKPGETTEINFYRVKAPELDGGIAIVDLPGYGFAYHSKNLEQNSYKDLAIRYLTAPRQKNLKRLLLLLDARHGMKPADIDFLRGLEELERTTKKEKGPGAARIPPIQVVLTKADLVSDTDLVRRMMLTKDELRDALRREHGQLRIMPISAKPGVGFNNVGWTKEGFAARGGVLELQREIAAVHAAEPYADEEPAKKE</sequence>
<dbReference type="PANTHER" id="PTHR11649">
    <property type="entry name" value="MSS1/TRME-RELATED GTP-BINDING PROTEIN"/>
    <property type="match status" value="1"/>
</dbReference>
<keyword evidence="3" id="KW-0460">Magnesium</keyword>
<gene>
    <name evidence="7" type="ORF">TeGR_g282</name>
</gene>
<dbReference type="PROSITE" id="PS51706">
    <property type="entry name" value="G_ENGB"/>
    <property type="match status" value="1"/>
</dbReference>
<keyword evidence="2" id="KW-0547">Nucleotide-binding</keyword>
<evidence type="ECO:0000256" key="2">
    <source>
        <dbReference type="ARBA" id="ARBA00022741"/>
    </source>
</evidence>
<feature type="domain" description="EngB-type G" evidence="6">
    <location>
        <begin position="196"/>
        <end position="432"/>
    </location>
</feature>
<comment type="caution">
    <text evidence="7">The sequence shown here is derived from an EMBL/GenBank/DDBJ whole genome shotgun (WGS) entry which is preliminary data.</text>
</comment>
<dbReference type="EMBL" id="BRYB01002330">
    <property type="protein sequence ID" value="GMI43148.1"/>
    <property type="molecule type" value="Genomic_DNA"/>
</dbReference>
<evidence type="ECO:0000256" key="3">
    <source>
        <dbReference type="ARBA" id="ARBA00022842"/>
    </source>
</evidence>
<organism evidence="7 8">
    <name type="scientific">Tetraparma gracilis</name>
    <dbReference type="NCBI Taxonomy" id="2962635"/>
    <lineage>
        <taxon>Eukaryota</taxon>
        <taxon>Sar</taxon>
        <taxon>Stramenopiles</taxon>
        <taxon>Ochrophyta</taxon>
        <taxon>Bolidophyceae</taxon>
        <taxon>Parmales</taxon>
        <taxon>Triparmaceae</taxon>
        <taxon>Tetraparma</taxon>
    </lineage>
</organism>
<dbReference type="InterPro" id="IPR006073">
    <property type="entry name" value="GTP-bd"/>
</dbReference>
<dbReference type="InterPro" id="IPR027417">
    <property type="entry name" value="P-loop_NTPase"/>
</dbReference>
<dbReference type="Pfam" id="PF01926">
    <property type="entry name" value="MMR_HSR1"/>
    <property type="match status" value="2"/>
</dbReference>
<evidence type="ECO:0000256" key="5">
    <source>
        <dbReference type="SAM" id="MobiDB-lite"/>
    </source>
</evidence>
<feature type="region of interest" description="Disordered" evidence="5">
    <location>
        <begin position="1"/>
        <end position="61"/>
    </location>
</feature>
<keyword evidence="4" id="KW-0342">GTP-binding</keyword>
<reference evidence="7 8" key="1">
    <citation type="journal article" date="2023" name="Commun. Biol.">
        <title>Genome analysis of Parmales, the sister group of diatoms, reveals the evolutionary specialization of diatoms from phago-mixotrophs to photoautotrophs.</title>
        <authorList>
            <person name="Ban H."/>
            <person name="Sato S."/>
            <person name="Yoshikawa S."/>
            <person name="Yamada K."/>
            <person name="Nakamura Y."/>
            <person name="Ichinomiya M."/>
            <person name="Sato N."/>
            <person name="Blanc-Mathieu R."/>
            <person name="Endo H."/>
            <person name="Kuwata A."/>
            <person name="Ogata H."/>
        </authorList>
    </citation>
    <scope>NUCLEOTIDE SEQUENCE [LARGE SCALE GENOMIC DNA]</scope>
</reference>
<name>A0ABQ6N8R7_9STRA</name>
<evidence type="ECO:0000313" key="7">
    <source>
        <dbReference type="EMBL" id="GMI43148.1"/>
    </source>
</evidence>
<keyword evidence="1" id="KW-0479">Metal-binding</keyword>
<dbReference type="InterPro" id="IPR030393">
    <property type="entry name" value="G_ENGB_dom"/>
</dbReference>
<dbReference type="Gene3D" id="3.40.50.300">
    <property type="entry name" value="P-loop containing nucleotide triphosphate hydrolases"/>
    <property type="match status" value="1"/>
</dbReference>
<protein>
    <recommendedName>
        <fullName evidence="6">EngB-type G domain-containing protein</fullName>
    </recommendedName>
</protein>
<feature type="region of interest" description="Disordered" evidence="5">
    <location>
        <begin position="86"/>
        <end position="118"/>
    </location>
</feature>
<dbReference type="PANTHER" id="PTHR11649:SF13">
    <property type="entry name" value="ENGB-TYPE G DOMAIN-CONTAINING PROTEIN"/>
    <property type="match status" value="1"/>
</dbReference>
<evidence type="ECO:0000313" key="8">
    <source>
        <dbReference type="Proteomes" id="UP001165060"/>
    </source>
</evidence>
<evidence type="ECO:0000256" key="4">
    <source>
        <dbReference type="ARBA" id="ARBA00023134"/>
    </source>
</evidence>
<proteinExistence type="predicted"/>